<dbReference type="EMBL" id="BLXT01004298">
    <property type="protein sequence ID" value="GFO11399.1"/>
    <property type="molecule type" value="Genomic_DNA"/>
</dbReference>
<evidence type="ECO:0000313" key="1">
    <source>
        <dbReference type="EMBL" id="GFO11399.1"/>
    </source>
</evidence>
<reference evidence="1 2" key="1">
    <citation type="journal article" date="2021" name="Elife">
        <title>Chloroplast acquisition without the gene transfer in kleptoplastic sea slugs, Plakobranchus ocellatus.</title>
        <authorList>
            <person name="Maeda T."/>
            <person name="Takahashi S."/>
            <person name="Yoshida T."/>
            <person name="Shimamura S."/>
            <person name="Takaki Y."/>
            <person name="Nagai Y."/>
            <person name="Toyoda A."/>
            <person name="Suzuki Y."/>
            <person name="Arimoto A."/>
            <person name="Ishii H."/>
            <person name="Satoh N."/>
            <person name="Nishiyama T."/>
            <person name="Hasebe M."/>
            <person name="Maruyama T."/>
            <person name="Minagawa J."/>
            <person name="Obokata J."/>
            <person name="Shigenobu S."/>
        </authorList>
    </citation>
    <scope>NUCLEOTIDE SEQUENCE [LARGE SCALE GENOMIC DNA]</scope>
</reference>
<organism evidence="1 2">
    <name type="scientific">Plakobranchus ocellatus</name>
    <dbReference type="NCBI Taxonomy" id="259542"/>
    <lineage>
        <taxon>Eukaryota</taxon>
        <taxon>Metazoa</taxon>
        <taxon>Spiralia</taxon>
        <taxon>Lophotrochozoa</taxon>
        <taxon>Mollusca</taxon>
        <taxon>Gastropoda</taxon>
        <taxon>Heterobranchia</taxon>
        <taxon>Euthyneura</taxon>
        <taxon>Panpulmonata</taxon>
        <taxon>Sacoglossa</taxon>
        <taxon>Placobranchoidea</taxon>
        <taxon>Plakobranchidae</taxon>
        <taxon>Plakobranchus</taxon>
    </lineage>
</organism>
<evidence type="ECO:0000313" key="2">
    <source>
        <dbReference type="Proteomes" id="UP000735302"/>
    </source>
</evidence>
<gene>
    <name evidence="1" type="ORF">PoB_003790400</name>
</gene>
<name>A0AAV4AZ51_9GAST</name>
<comment type="caution">
    <text evidence="1">The sequence shown here is derived from an EMBL/GenBank/DDBJ whole genome shotgun (WGS) entry which is preliminary data.</text>
</comment>
<dbReference type="Proteomes" id="UP000735302">
    <property type="component" value="Unassembled WGS sequence"/>
</dbReference>
<proteinExistence type="predicted"/>
<protein>
    <submittedName>
        <fullName evidence="1">Uncharacterized protein</fullName>
    </submittedName>
</protein>
<accession>A0AAV4AZ51</accession>
<keyword evidence="2" id="KW-1185">Reference proteome</keyword>
<dbReference type="AlphaFoldDB" id="A0AAV4AZ51"/>
<sequence length="80" mass="9139">MLPFYSVRVMEDLVMTVISIADVGEDDDDDDGINDVHSTMLFSAPQYLNWCYRGNLAVPMDNSDIIDDKQQNVDCLNRKH</sequence>